<proteinExistence type="predicted"/>
<organism evidence="1 2">
    <name type="scientific">Aspergillus sclerotialis</name>
    <dbReference type="NCBI Taxonomy" id="2070753"/>
    <lineage>
        <taxon>Eukaryota</taxon>
        <taxon>Fungi</taxon>
        <taxon>Dikarya</taxon>
        <taxon>Ascomycota</taxon>
        <taxon>Pezizomycotina</taxon>
        <taxon>Eurotiomycetes</taxon>
        <taxon>Eurotiomycetidae</taxon>
        <taxon>Eurotiales</taxon>
        <taxon>Aspergillaceae</taxon>
        <taxon>Aspergillus</taxon>
        <taxon>Aspergillus subgen. Polypaecilum</taxon>
    </lineage>
</organism>
<dbReference type="Proteomes" id="UP000266188">
    <property type="component" value="Unassembled WGS sequence"/>
</dbReference>
<gene>
    <name evidence="1" type="ORF">PHISCL_10803</name>
</gene>
<comment type="caution">
    <text evidence="1">The sequence shown here is derived from an EMBL/GenBank/DDBJ whole genome shotgun (WGS) entry which is preliminary data.</text>
</comment>
<dbReference type="STRING" id="2070753.A0A3A2Z274"/>
<dbReference type="EMBL" id="MVGC01002366">
    <property type="protein sequence ID" value="RJE16860.1"/>
    <property type="molecule type" value="Genomic_DNA"/>
</dbReference>
<name>A0A3A2Z274_9EURO</name>
<feature type="non-terminal residue" evidence="1">
    <location>
        <position position="90"/>
    </location>
</feature>
<reference evidence="2" key="1">
    <citation type="submission" date="2017-02" db="EMBL/GenBank/DDBJ databases">
        <authorList>
            <person name="Tafer H."/>
            <person name="Lopandic K."/>
        </authorList>
    </citation>
    <scope>NUCLEOTIDE SEQUENCE [LARGE SCALE GENOMIC DNA]</scope>
    <source>
        <strain evidence="2">CBS 366.77</strain>
    </source>
</reference>
<keyword evidence="2" id="KW-1185">Reference proteome</keyword>
<dbReference type="AlphaFoldDB" id="A0A3A2Z274"/>
<accession>A0A3A2Z274</accession>
<feature type="non-terminal residue" evidence="1">
    <location>
        <position position="1"/>
    </location>
</feature>
<protein>
    <submittedName>
        <fullName evidence="1">TBC domain protein</fullName>
    </submittedName>
</protein>
<sequence length="90" mass="9793">TGAVKLVRQYASDLAQRDAEISALRIRADHRERELKKILREANVPTAEVEKRLLRLEQGETDSSVGSGSVDRGAALLDGMMSEAMADGIV</sequence>
<evidence type="ECO:0000313" key="1">
    <source>
        <dbReference type="EMBL" id="RJE16860.1"/>
    </source>
</evidence>
<evidence type="ECO:0000313" key="2">
    <source>
        <dbReference type="Proteomes" id="UP000266188"/>
    </source>
</evidence>